<dbReference type="KEGG" id="eaz:JHT90_07920"/>
<dbReference type="GO" id="GO:0016853">
    <property type="term" value="F:isomerase activity"/>
    <property type="evidence" value="ECO:0007669"/>
    <property type="project" value="UniProtKB-KW"/>
</dbReference>
<dbReference type="RefSeq" id="WP_201090255.1">
    <property type="nucleotide sequence ID" value="NZ_CP067393.1"/>
</dbReference>
<evidence type="ECO:0000256" key="1">
    <source>
        <dbReference type="ARBA" id="ARBA00001550"/>
    </source>
</evidence>
<organism evidence="8 9">
    <name type="scientific">Entomomonas asaccharolytica</name>
    <dbReference type="NCBI Taxonomy" id="2785331"/>
    <lineage>
        <taxon>Bacteria</taxon>
        <taxon>Pseudomonadati</taxon>
        <taxon>Pseudomonadota</taxon>
        <taxon>Gammaproteobacteria</taxon>
        <taxon>Pseudomonadales</taxon>
        <taxon>Pseudomonadaceae</taxon>
        <taxon>Entomomonas</taxon>
    </lineage>
</organism>
<sequence length="470" mass="52214">MISTTFASPSIQQIDEKVFTENLVTIQKTIEPTITIADMRLPPQTGKIAISAMFSAQHGSWPFESFAINNLFRVIATYQANHPRMITIKGGTITLEQLNKHINNQQVIRPFQDGYLLSYPLMIEEDAALLLENTSLYLYGHSGTAIINRGILSIQKAKVESWFDNRPAYVINNTVFRPFIMNWGGSRLQIIDSKFAKLGYNAYLVQGITTAINNNQPTKLPIQVEIKNSDFSALSALNLKNALVSIDNSTIHTFQQYGVDLIDSQFTIANNKIQGIKNNSGIRIQGNTQGIIDGNVIFTANKSAIETQHVSGKLVIRNNILAKDSRHGVLLTQSDAKVLIKNNLFTKLTGTAIESNEFSGAAYIVDNTIQDIPEYAVSFRNVTKQQNANLLFYNNKIAKIRKAILRTIGIGNISLGHNKLLGSQLYQNLLIGDLLPIQGAILEATEKYECIVEVNTFLSTKSNLNFQTCK</sequence>
<evidence type="ECO:0000256" key="6">
    <source>
        <dbReference type="ARBA" id="ARBA00023235"/>
    </source>
</evidence>
<reference evidence="8 9" key="1">
    <citation type="submission" date="2021-01" db="EMBL/GenBank/DDBJ databases">
        <title>Entomomonas sp. F2A isolated from a house cricket (Acheta domesticus).</title>
        <authorList>
            <person name="Spergser J."/>
            <person name="Busse H.-J."/>
        </authorList>
    </citation>
    <scope>NUCLEOTIDE SEQUENCE [LARGE SCALE GENOMIC DNA]</scope>
    <source>
        <strain evidence="8 9">F2A</strain>
    </source>
</reference>
<name>A0A974ND85_9GAMM</name>
<dbReference type="Gene3D" id="2.160.20.10">
    <property type="entry name" value="Single-stranded right-handed beta-helix, Pectin lyase-like"/>
    <property type="match status" value="1"/>
</dbReference>
<dbReference type="InterPro" id="IPR039448">
    <property type="entry name" value="Beta_helix"/>
</dbReference>
<keyword evidence="5" id="KW-0016">Alginate biosynthesis</keyword>
<dbReference type="InterPro" id="IPR011050">
    <property type="entry name" value="Pectin_lyase_fold/virulence"/>
</dbReference>
<evidence type="ECO:0000313" key="9">
    <source>
        <dbReference type="Proteomes" id="UP000595278"/>
    </source>
</evidence>
<dbReference type="Pfam" id="PF13229">
    <property type="entry name" value="Beta_helix"/>
    <property type="match status" value="1"/>
</dbReference>
<dbReference type="Proteomes" id="UP000595278">
    <property type="component" value="Chromosome"/>
</dbReference>
<dbReference type="InterPro" id="IPR006626">
    <property type="entry name" value="PbH1"/>
</dbReference>
<dbReference type="EMBL" id="CP067393">
    <property type="protein sequence ID" value="QQP84357.1"/>
    <property type="molecule type" value="Genomic_DNA"/>
</dbReference>
<proteinExistence type="inferred from homology"/>
<keyword evidence="9" id="KW-1185">Reference proteome</keyword>
<evidence type="ECO:0000259" key="7">
    <source>
        <dbReference type="Pfam" id="PF13229"/>
    </source>
</evidence>
<dbReference type="GO" id="GO:0042121">
    <property type="term" value="P:alginic acid biosynthetic process"/>
    <property type="evidence" value="ECO:0007669"/>
    <property type="project" value="UniProtKB-KW"/>
</dbReference>
<dbReference type="AlphaFoldDB" id="A0A974ND85"/>
<evidence type="ECO:0000256" key="2">
    <source>
        <dbReference type="ARBA" id="ARBA00005182"/>
    </source>
</evidence>
<evidence type="ECO:0000256" key="5">
    <source>
        <dbReference type="ARBA" id="ARBA00022841"/>
    </source>
</evidence>
<comment type="similarity">
    <text evidence="3">Belongs to the D-mannuronate C5-epimerase family.</text>
</comment>
<comment type="catalytic activity">
    <reaction evidence="1">
        <text>[(1-&gt;4)-beta-D-mannuronosyl](n) = [alginate](n)</text>
        <dbReference type="Rhea" id="RHEA:45572"/>
        <dbReference type="Rhea" id="RHEA-COMP:11264"/>
        <dbReference type="Rhea" id="RHEA-COMP:11270"/>
        <dbReference type="ChEBI" id="CHEBI:58187"/>
        <dbReference type="ChEBI" id="CHEBI:85311"/>
        <dbReference type="EC" id="5.1.3.37"/>
    </reaction>
</comment>
<dbReference type="SMART" id="SM00710">
    <property type="entry name" value="PbH1"/>
    <property type="match status" value="5"/>
</dbReference>
<comment type="pathway">
    <text evidence="2">Glycan biosynthesis; alginate biosynthesis.</text>
</comment>
<protein>
    <recommendedName>
        <fullName evidence="4">mannuronan 5-epimerase</fullName>
        <ecNumber evidence="4">5.1.3.37</ecNumber>
    </recommendedName>
</protein>
<accession>A0A974ND85</accession>
<feature type="domain" description="Right handed beta helix" evidence="7">
    <location>
        <begin position="224"/>
        <end position="368"/>
    </location>
</feature>
<evidence type="ECO:0000256" key="3">
    <source>
        <dbReference type="ARBA" id="ARBA00010085"/>
    </source>
</evidence>
<evidence type="ECO:0000256" key="4">
    <source>
        <dbReference type="ARBA" id="ARBA00012124"/>
    </source>
</evidence>
<dbReference type="SUPFAM" id="SSF51126">
    <property type="entry name" value="Pectin lyase-like"/>
    <property type="match status" value="1"/>
</dbReference>
<evidence type="ECO:0000313" key="8">
    <source>
        <dbReference type="EMBL" id="QQP84357.1"/>
    </source>
</evidence>
<dbReference type="EC" id="5.1.3.37" evidence="4"/>
<keyword evidence="6" id="KW-0413">Isomerase</keyword>
<gene>
    <name evidence="8" type="ORF">JHT90_07920</name>
</gene>
<dbReference type="InterPro" id="IPR012334">
    <property type="entry name" value="Pectin_lyas_fold"/>
</dbReference>